<feature type="domain" description="Glycoside hydrolase 35 catalytic" evidence="6">
    <location>
        <begin position="59"/>
        <end position="367"/>
    </location>
</feature>
<dbReference type="Gene3D" id="2.60.120.260">
    <property type="entry name" value="Galactose-binding domain-like"/>
    <property type="match status" value="2"/>
</dbReference>
<dbReference type="FunCoup" id="A9V221">
    <property type="interactions" value="157"/>
</dbReference>
<dbReference type="STRING" id="81824.A9V221"/>
<protein>
    <recommendedName>
        <fullName evidence="11">Beta-galactosidase</fullName>
    </recommendedName>
</protein>
<dbReference type="GeneID" id="5891793"/>
<dbReference type="Pfam" id="PF21467">
    <property type="entry name" value="BetaGal_gal-bd"/>
    <property type="match status" value="1"/>
</dbReference>
<dbReference type="eggNOG" id="KOG0496">
    <property type="taxonomic scope" value="Eukaryota"/>
</dbReference>
<dbReference type="SUPFAM" id="SSF51445">
    <property type="entry name" value="(Trans)glycosidases"/>
    <property type="match status" value="1"/>
</dbReference>
<reference evidence="9 10" key="1">
    <citation type="journal article" date="2008" name="Nature">
        <title>The genome of the choanoflagellate Monosiga brevicollis and the origin of metazoans.</title>
        <authorList>
            <consortium name="JGI Sequencing"/>
            <person name="King N."/>
            <person name="Westbrook M.J."/>
            <person name="Young S.L."/>
            <person name="Kuo A."/>
            <person name="Abedin M."/>
            <person name="Chapman J."/>
            <person name="Fairclough S."/>
            <person name="Hellsten U."/>
            <person name="Isogai Y."/>
            <person name="Letunic I."/>
            <person name="Marr M."/>
            <person name="Pincus D."/>
            <person name="Putnam N."/>
            <person name="Rokas A."/>
            <person name="Wright K.J."/>
            <person name="Zuzow R."/>
            <person name="Dirks W."/>
            <person name="Good M."/>
            <person name="Goodstein D."/>
            <person name="Lemons D."/>
            <person name="Li W."/>
            <person name="Lyons J.B."/>
            <person name="Morris A."/>
            <person name="Nichols S."/>
            <person name="Richter D.J."/>
            <person name="Salamov A."/>
            <person name="Bork P."/>
            <person name="Lim W.A."/>
            <person name="Manning G."/>
            <person name="Miller W.T."/>
            <person name="McGinnis W."/>
            <person name="Shapiro H."/>
            <person name="Tjian R."/>
            <person name="Grigoriev I.V."/>
            <person name="Rokhsar D."/>
        </authorList>
    </citation>
    <scope>NUCLEOTIDE SEQUENCE [LARGE SCALE GENOMIC DNA]</scope>
    <source>
        <strain evidence="10">MX1 / ATCC 50154</strain>
    </source>
</reference>
<name>A9V221_MONBE</name>
<dbReference type="InterPro" id="IPR048913">
    <property type="entry name" value="BetaGal_gal-bd"/>
</dbReference>
<sequence length="600" mass="68136">MQFFVRILGVALGILAAALVFLAFSHQHVQSRSQARHFHNKNVQVRSNRAALAVSSNGFLLYGHPFDIWSGSLHYFRIPAEYWLDRLEMAKHMGLNTISTYVPWNFHEVGPGSFDFETHAHDLARFLNLAHEVGLRVLIRPSPYICAEWDFGGLPARLMANPDLELRSSNDAFLDEVERYYDALMPILRPLQASNGGPIIAFYVENEYGSYGADRDYLQALVAMMRDRGIVEQMFTCDNAQGLSRGALPGALQTINFQDNVERHLDQLAHFQPDQPLMVSEYWTGWFDHDGEEHHTFDSEDLVEGLQKILDRGASFNLYVFHGGTSFGWNAGANSPYAPDITSYDYDAPLSEHGQVTPKYEDIQMVLMSYGAEHPRRPHYHSNSNPYQVMASHLTYMEELPHTNGQGYVLYSTNLDLQASERTLVINGIRDRVIVYCNGQRIALLPLKYTHAATRLLDLLVENAGRINYGEAIGEHKGLDEAFWLDEEEQAHMAVIPWDRMGHLTDDTPGAPRLYRAFIPRPPDLGTGVPDTYIDTRDWGRGAMFLNGFNLGRFSRAGPQWQLYLPGPFFTRETNELVILETDPQAEVPTTVKFLDHPLW</sequence>
<keyword evidence="2" id="KW-0378">Hydrolase</keyword>
<keyword evidence="3" id="KW-0326">Glycosidase</keyword>
<dbReference type="InterPro" id="IPR001944">
    <property type="entry name" value="Glycoside_Hdrlase_35"/>
</dbReference>
<evidence type="ECO:0000259" key="6">
    <source>
        <dbReference type="Pfam" id="PF01301"/>
    </source>
</evidence>
<dbReference type="Gene3D" id="3.20.20.80">
    <property type="entry name" value="Glycosidases"/>
    <property type="match status" value="1"/>
</dbReference>
<comment type="similarity">
    <text evidence="1 5">Belongs to the glycosyl hydrolase 35 family.</text>
</comment>
<dbReference type="PIRSF" id="PIRSF006336">
    <property type="entry name" value="B-gal"/>
    <property type="match status" value="1"/>
</dbReference>
<organism evidence="9 10">
    <name type="scientific">Monosiga brevicollis</name>
    <name type="common">Choanoflagellate</name>
    <dbReference type="NCBI Taxonomy" id="81824"/>
    <lineage>
        <taxon>Eukaryota</taxon>
        <taxon>Choanoflagellata</taxon>
        <taxon>Craspedida</taxon>
        <taxon>Salpingoecidae</taxon>
        <taxon>Monosiga</taxon>
    </lineage>
</organism>
<dbReference type="PRINTS" id="PR00742">
    <property type="entry name" value="GLHYDRLASE35"/>
</dbReference>
<keyword evidence="10" id="KW-1185">Reference proteome</keyword>
<dbReference type="GO" id="GO:0004565">
    <property type="term" value="F:beta-galactosidase activity"/>
    <property type="evidence" value="ECO:0000318"/>
    <property type="project" value="GO_Central"/>
</dbReference>
<evidence type="ECO:0008006" key="11">
    <source>
        <dbReference type="Google" id="ProtNLM"/>
    </source>
</evidence>
<dbReference type="InterPro" id="IPR048912">
    <property type="entry name" value="BetaGal1-like_ABD1"/>
</dbReference>
<gene>
    <name evidence="9" type="ORF">MONBRDRAFT_26329</name>
</gene>
<evidence type="ECO:0000259" key="8">
    <source>
        <dbReference type="Pfam" id="PF21467"/>
    </source>
</evidence>
<dbReference type="GO" id="GO:0019388">
    <property type="term" value="P:galactose catabolic process"/>
    <property type="evidence" value="ECO:0000318"/>
    <property type="project" value="GO_Central"/>
</dbReference>
<dbReference type="InParanoid" id="A9V221"/>
<dbReference type="InterPro" id="IPR026283">
    <property type="entry name" value="B-gal_1-like"/>
</dbReference>
<feature type="active site" description="Proton donor" evidence="4">
    <location>
        <position position="207"/>
    </location>
</feature>
<evidence type="ECO:0000256" key="4">
    <source>
        <dbReference type="PIRSR" id="PIRSR006336-1"/>
    </source>
</evidence>
<evidence type="ECO:0000256" key="3">
    <source>
        <dbReference type="ARBA" id="ARBA00023295"/>
    </source>
</evidence>
<evidence type="ECO:0000256" key="1">
    <source>
        <dbReference type="ARBA" id="ARBA00009809"/>
    </source>
</evidence>
<dbReference type="Proteomes" id="UP000001357">
    <property type="component" value="Unassembled WGS sequence"/>
</dbReference>
<dbReference type="FunFam" id="3.20.20.80:FF:000115">
    <property type="entry name" value="Beta-galactosidase"/>
    <property type="match status" value="1"/>
</dbReference>
<dbReference type="EMBL" id="CH991554">
    <property type="protein sequence ID" value="EDQ88666.1"/>
    <property type="molecule type" value="Genomic_DNA"/>
</dbReference>
<evidence type="ECO:0000313" key="10">
    <source>
        <dbReference type="Proteomes" id="UP000001357"/>
    </source>
</evidence>
<accession>A9V221</accession>
<dbReference type="InterPro" id="IPR017853">
    <property type="entry name" value="GH"/>
</dbReference>
<dbReference type="Pfam" id="PF01301">
    <property type="entry name" value="Glyco_hydro_35"/>
    <property type="match status" value="1"/>
</dbReference>
<dbReference type="Pfam" id="PF21317">
    <property type="entry name" value="BetaGal_ABD_1"/>
    <property type="match status" value="1"/>
</dbReference>
<dbReference type="SUPFAM" id="SSF49785">
    <property type="entry name" value="Galactose-binding domain-like"/>
    <property type="match status" value="1"/>
</dbReference>
<dbReference type="RefSeq" id="XP_001746770.1">
    <property type="nucleotide sequence ID" value="XM_001746718.1"/>
</dbReference>
<evidence type="ECO:0000256" key="5">
    <source>
        <dbReference type="RuleBase" id="RU003679"/>
    </source>
</evidence>
<evidence type="ECO:0000259" key="7">
    <source>
        <dbReference type="Pfam" id="PF21317"/>
    </source>
</evidence>
<dbReference type="GO" id="GO:0005773">
    <property type="term" value="C:vacuole"/>
    <property type="evidence" value="ECO:0000318"/>
    <property type="project" value="GO_Central"/>
</dbReference>
<proteinExistence type="inferred from homology"/>
<dbReference type="KEGG" id="mbr:MONBRDRAFT_26329"/>
<feature type="active site" description="Nucleophile" evidence="4">
    <location>
        <position position="281"/>
    </location>
</feature>
<dbReference type="OMA" id="HERQYLH"/>
<evidence type="ECO:0000256" key="2">
    <source>
        <dbReference type="ARBA" id="ARBA00022801"/>
    </source>
</evidence>
<dbReference type="InterPro" id="IPR031330">
    <property type="entry name" value="Gly_Hdrlase_35_cat"/>
</dbReference>
<feature type="domain" description="Beta-galactosidase galactose-binding" evidence="8">
    <location>
        <begin position="523"/>
        <end position="575"/>
    </location>
</feature>
<dbReference type="InterPro" id="IPR008979">
    <property type="entry name" value="Galactose-bd-like_sf"/>
</dbReference>
<dbReference type="AlphaFoldDB" id="A9V221"/>
<evidence type="ECO:0000313" key="9">
    <source>
        <dbReference type="EMBL" id="EDQ88666.1"/>
    </source>
</evidence>
<feature type="domain" description="Beta-galactosidase 1-like first all-beta" evidence="7">
    <location>
        <begin position="405"/>
        <end position="494"/>
    </location>
</feature>
<dbReference type="PANTHER" id="PTHR23421">
    <property type="entry name" value="BETA-GALACTOSIDASE RELATED"/>
    <property type="match status" value="1"/>
</dbReference>